<gene>
    <name evidence="1" type="ORF">E5331_04180</name>
</gene>
<protein>
    <submittedName>
        <fullName evidence="1">Uncharacterized protein</fullName>
    </submittedName>
</protein>
<evidence type="ECO:0000313" key="2">
    <source>
        <dbReference type="Proteomes" id="UP000306319"/>
    </source>
</evidence>
<comment type="caution">
    <text evidence="1">The sequence shown here is derived from an EMBL/GenBank/DDBJ whole genome shotgun (WGS) entry which is preliminary data.</text>
</comment>
<sequence length="63" mass="7481">MAKKTTTTKKEAPSKPQYTCKDCKHSTDWQNKGADGSMIFCRCQFHKWCKFLNHDYCDNFIKR</sequence>
<dbReference type="Proteomes" id="UP000306319">
    <property type="component" value="Unassembled WGS sequence"/>
</dbReference>
<keyword evidence="2" id="KW-1185">Reference proteome</keyword>
<evidence type="ECO:0000313" key="1">
    <source>
        <dbReference type="EMBL" id="TGY79993.1"/>
    </source>
</evidence>
<name>A0AC61RI83_9BACT</name>
<reference evidence="1" key="1">
    <citation type="submission" date="2019-04" db="EMBL/GenBank/DDBJ databases">
        <title>Microbes associate with the intestines of laboratory mice.</title>
        <authorList>
            <person name="Navarre W."/>
            <person name="Wong E."/>
            <person name="Huang K."/>
            <person name="Tropini C."/>
            <person name="Ng K."/>
            <person name="Yu B."/>
        </authorList>
    </citation>
    <scope>NUCLEOTIDE SEQUENCE</scope>
    <source>
        <strain evidence="1">NM04_E33</strain>
    </source>
</reference>
<dbReference type="EMBL" id="SRYB01000004">
    <property type="protein sequence ID" value="TGY79993.1"/>
    <property type="molecule type" value="Genomic_DNA"/>
</dbReference>
<accession>A0AC61RI83</accession>
<proteinExistence type="predicted"/>
<organism evidence="1 2">
    <name type="scientific">Lepagella muris</name>
    <dbReference type="NCBI Taxonomy" id="3032870"/>
    <lineage>
        <taxon>Bacteria</taxon>
        <taxon>Pseudomonadati</taxon>
        <taxon>Bacteroidota</taxon>
        <taxon>Bacteroidia</taxon>
        <taxon>Bacteroidales</taxon>
        <taxon>Muribaculaceae</taxon>
        <taxon>Lepagella</taxon>
    </lineage>
</organism>